<proteinExistence type="predicted"/>
<dbReference type="RefSeq" id="WP_380035583.1">
    <property type="nucleotide sequence ID" value="NZ_JBHSEH010000004.1"/>
</dbReference>
<keyword evidence="3" id="KW-1185">Reference proteome</keyword>
<dbReference type="Proteomes" id="UP001595998">
    <property type="component" value="Unassembled WGS sequence"/>
</dbReference>
<dbReference type="EMBL" id="JBHSEH010000004">
    <property type="protein sequence ID" value="MFC4424891.1"/>
    <property type="molecule type" value="Genomic_DNA"/>
</dbReference>
<organism evidence="2 3">
    <name type="scientific">Deinococcus navajonensis</name>
    <dbReference type="NCBI Taxonomy" id="309884"/>
    <lineage>
        <taxon>Bacteria</taxon>
        <taxon>Thermotogati</taxon>
        <taxon>Deinococcota</taxon>
        <taxon>Deinococci</taxon>
        <taxon>Deinococcales</taxon>
        <taxon>Deinococcaceae</taxon>
        <taxon>Deinococcus</taxon>
    </lineage>
</organism>
<reference evidence="3" key="1">
    <citation type="journal article" date="2019" name="Int. J. Syst. Evol. Microbiol.">
        <title>The Global Catalogue of Microorganisms (GCM) 10K type strain sequencing project: providing services to taxonomists for standard genome sequencing and annotation.</title>
        <authorList>
            <consortium name="The Broad Institute Genomics Platform"/>
            <consortium name="The Broad Institute Genome Sequencing Center for Infectious Disease"/>
            <person name="Wu L."/>
            <person name="Ma J."/>
        </authorList>
    </citation>
    <scope>NUCLEOTIDE SEQUENCE [LARGE SCALE GENOMIC DNA]</scope>
    <source>
        <strain evidence="3">CCUG 56029</strain>
    </source>
</reference>
<gene>
    <name evidence="2" type="ORF">ACFOZ9_01620</name>
</gene>
<name>A0ABV8XH39_9DEIO</name>
<evidence type="ECO:0000313" key="2">
    <source>
        <dbReference type="EMBL" id="MFC4424891.1"/>
    </source>
</evidence>
<evidence type="ECO:0000256" key="1">
    <source>
        <dbReference type="SAM" id="MobiDB-lite"/>
    </source>
</evidence>
<feature type="region of interest" description="Disordered" evidence="1">
    <location>
        <begin position="1"/>
        <end position="31"/>
    </location>
</feature>
<protein>
    <submittedName>
        <fullName evidence="2">Uncharacterized protein</fullName>
    </submittedName>
</protein>
<accession>A0ABV8XH39</accession>
<sequence length="142" mass="15321">MTPPSDDAPPSAPVHPSSHDRSPGTDSEFGPEVQAFLASRQDVQSRVEALGFDCTGSGGGLGNWDLEFQNEQWLAYVDYTGGTEPQPGQFQLPGSGGEYSVRLRPLSDDSLDDDEEGVLSTTVHEVEDVLSFLQQHLASKEN</sequence>
<comment type="caution">
    <text evidence="2">The sequence shown here is derived from an EMBL/GenBank/DDBJ whole genome shotgun (WGS) entry which is preliminary data.</text>
</comment>
<feature type="compositionally biased region" description="Pro residues" evidence="1">
    <location>
        <begin position="1"/>
        <end position="13"/>
    </location>
</feature>
<evidence type="ECO:0000313" key="3">
    <source>
        <dbReference type="Proteomes" id="UP001595998"/>
    </source>
</evidence>